<comment type="cofactor">
    <cofactor evidence="1 6">
        <name>Zn(2+)</name>
        <dbReference type="ChEBI" id="CHEBI:29105"/>
    </cofactor>
</comment>
<keyword evidence="5" id="KW-0560">Oxidoreductase</keyword>
<evidence type="ECO:0000256" key="5">
    <source>
        <dbReference type="ARBA" id="ARBA00023002"/>
    </source>
</evidence>
<keyword evidence="10" id="KW-1185">Reference proteome</keyword>
<proteinExistence type="inferred from homology"/>
<dbReference type="Gene3D" id="3.40.50.720">
    <property type="entry name" value="NAD(P)-binding Rossmann-like Domain"/>
    <property type="match status" value="1"/>
</dbReference>
<keyword evidence="4 6" id="KW-0862">Zinc</keyword>
<dbReference type="Pfam" id="PF08240">
    <property type="entry name" value="ADH_N"/>
    <property type="match status" value="1"/>
</dbReference>
<dbReference type="InterPro" id="IPR036291">
    <property type="entry name" value="NAD(P)-bd_dom_sf"/>
</dbReference>
<dbReference type="PROSITE" id="PS00059">
    <property type="entry name" value="ADH_ZINC"/>
    <property type="match status" value="1"/>
</dbReference>
<comment type="caution">
    <text evidence="9">The sequence shown here is derived from an EMBL/GenBank/DDBJ whole genome shotgun (WGS) entry which is preliminary data.</text>
</comment>
<comment type="similarity">
    <text evidence="2 6">Belongs to the zinc-containing alcohol dehydrogenase family.</text>
</comment>
<dbReference type="Proteomes" id="UP000606889">
    <property type="component" value="Unassembled WGS sequence"/>
</dbReference>
<dbReference type="InterPro" id="IPR002328">
    <property type="entry name" value="ADH_Zn_CS"/>
</dbReference>
<gene>
    <name evidence="9" type="ORF">H8S18_12775</name>
</gene>
<name>A0ABR7EHJ9_9FIRM</name>
<dbReference type="InterPro" id="IPR013154">
    <property type="entry name" value="ADH-like_N"/>
</dbReference>
<dbReference type="EMBL" id="JACOON010000007">
    <property type="protein sequence ID" value="MBC5649214.1"/>
    <property type="molecule type" value="Genomic_DNA"/>
</dbReference>
<feature type="domain" description="Alcohol dehydrogenase-like N-terminal" evidence="8">
    <location>
        <begin position="24"/>
        <end position="111"/>
    </location>
</feature>
<reference evidence="9 10" key="1">
    <citation type="submission" date="2020-08" db="EMBL/GenBank/DDBJ databases">
        <title>Genome public.</title>
        <authorList>
            <person name="Liu C."/>
            <person name="Sun Q."/>
        </authorList>
    </citation>
    <scope>NUCLEOTIDE SEQUENCE [LARGE SCALE GENOMIC DNA]</scope>
    <source>
        <strain evidence="9 10">NSJ-35</strain>
    </source>
</reference>
<protein>
    <submittedName>
        <fullName evidence="9">Zinc-binding dehydrogenase</fullName>
    </submittedName>
</protein>
<evidence type="ECO:0000256" key="2">
    <source>
        <dbReference type="ARBA" id="ARBA00008072"/>
    </source>
</evidence>
<dbReference type="InterPro" id="IPR013149">
    <property type="entry name" value="ADH-like_C"/>
</dbReference>
<evidence type="ECO:0000259" key="7">
    <source>
        <dbReference type="Pfam" id="PF00107"/>
    </source>
</evidence>
<keyword evidence="3 6" id="KW-0479">Metal-binding</keyword>
<accession>A0ABR7EHJ9</accession>
<dbReference type="Pfam" id="PF00107">
    <property type="entry name" value="ADH_zinc_N"/>
    <property type="match status" value="1"/>
</dbReference>
<feature type="domain" description="Alcohol dehydrogenase-like C-terminal" evidence="7">
    <location>
        <begin position="177"/>
        <end position="271"/>
    </location>
</feature>
<evidence type="ECO:0000256" key="4">
    <source>
        <dbReference type="ARBA" id="ARBA00022833"/>
    </source>
</evidence>
<evidence type="ECO:0000313" key="9">
    <source>
        <dbReference type="EMBL" id="MBC5649214.1"/>
    </source>
</evidence>
<dbReference type="Gene3D" id="3.90.180.10">
    <property type="entry name" value="Medium-chain alcohol dehydrogenases, catalytic domain"/>
    <property type="match status" value="2"/>
</dbReference>
<dbReference type="PANTHER" id="PTHR43350">
    <property type="entry name" value="NAD-DEPENDENT ALCOHOL DEHYDROGENASE"/>
    <property type="match status" value="1"/>
</dbReference>
<evidence type="ECO:0000259" key="8">
    <source>
        <dbReference type="Pfam" id="PF08240"/>
    </source>
</evidence>
<evidence type="ECO:0000256" key="6">
    <source>
        <dbReference type="RuleBase" id="RU361277"/>
    </source>
</evidence>
<organism evidence="9 10">
    <name type="scientific">Christensenella tenuis</name>
    <dbReference type="NCBI Taxonomy" id="2763033"/>
    <lineage>
        <taxon>Bacteria</taxon>
        <taxon>Bacillati</taxon>
        <taxon>Bacillota</taxon>
        <taxon>Clostridia</taxon>
        <taxon>Christensenellales</taxon>
        <taxon>Christensenellaceae</taxon>
        <taxon>Christensenella</taxon>
    </lineage>
</organism>
<evidence type="ECO:0000256" key="3">
    <source>
        <dbReference type="ARBA" id="ARBA00022723"/>
    </source>
</evidence>
<dbReference type="InterPro" id="IPR011032">
    <property type="entry name" value="GroES-like_sf"/>
</dbReference>
<evidence type="ECO:0000313" key="10">
    <source>
        <dbReference type="Proteomes" id="UP000606889"/>
    </source>
</evidence>
<dbReference type="SUPFAM" id="SSF50129">
    <property type="entry name" value="GroES-like"/>
    <property type="match status" value="1"/>
</dbReference>
<dbReference type="PANTHER" id="PTHR43350:SF19">
    <property type="entry name" value="D-GULOSIDE 3-DEHYDROGENASE"/>
    <property type="match status" value="1"/>
</dbReference>
<evidence type="ECO:0000256" key="1">
    <source>
        <dbReference type="ARBA" id="ARBA00001947"/>
    </source>
</evidence>
<sequence length="348" mass="38354">MKSLIVEKDGTLVVKEVPVPVPTPVQALVKIEACGICNGTDTKLIHRAFKGIGKEQYPLMLGHEAVGTVVEIGDKVKSYRKGDRVLLPYAGPLGGYGSGWGAFSEYGTVDDVVALQESGVLPDSADFPPNCYAQNVIDKKIPVNHAVVIITLREVLASIRFFGIEHDQSVAVFGCGPVGQTFIKFMHLLGVGPIFAIDIIDEKLKMAKTCGADYVFNNTDGTLDAMIHEVCPKGVDYVIDASGASAVINQAMGIIKDRGKICCYGISENLDMNLDWSRADYNWQLIFQQMPRKVEEQQAFSQILVWIEKGVVDPEEFISDVYDFDHVLEAFKKLERKEISRKCVVTFD</sequence>
<dbReference type="SUPFAM" id="SSF51735">
    <property type="entry name" value="NAD(P)-binding Rossmann-fold domains"/>
    <property type="match status" value="1"/>
</dbReference>